<keyword evidence="1 3" id="KW-0479">Metal-binding</keyword>
<dbReference type="PANTHER" id="PTHR47526:SF4">
    <property type="entry name" value="SWIM-TYPE DOMAIN-CONTAINING PROTEIN"/>
    <property type="match status" value="1"/>
</dbReference>
<dbReference type="PANTHER" id="PTHR47526">
    <property type="entry name" value="ATP-DEPENDENT DNA HELICASE"/>
    <property type="match status" value="1"/>
</dbReference>
<dbReference type="GO" id="GO:0008270">
    <property type="term" value="F:zinc ion binding"/>
    <property type="evidence" value="ECO:0007669"/>
    <property type="project" value="UniProtKB-KW"/>
</dbReference>
<feature type="domain" description="RING-type" evidence="5">
    <location>
        <begin position="38"/>
        <end position="77"/>
    </location>
</feature>
<sequence>MPHPVRLRTLHRVCDTVSGVNWRPTRFADELTVTRYACHVCRVIPSTTVVLPCAHGLCEQCHAGSPVQDGRRTCPLDGKSFGEKEYQKCQLLVKKEDLENAYVFVHQKDTHRRKEFCPSYFAELVGPTRARYEAKISMCDGVDPYTLCAGTDTTTDVELLPVTTHADIVNYLVLWTNHVSLTEMKAYKSLEAHNYFTSGRVSSVTAKRLPSKRVIVLSELSAHYVRGCKCTPDIIDEVGVTPPPAEARPEEGYEVVSALSSKMKELAEEIRIAVDQLQEFNSGLMSSLETISKFLERIEDGRRVQERARTSSEGGNTSTVPSAEASAGELMRLY</sequence>
<dbReference type="InterPro" id="IPR001841">
    <property type="entry name" value="Znf_RING"/>
</dbReference>
<dbReference type="PROSITE" id="PS50089">
    <property type="entry name" value="ZF_RING_2"/>
    <property type="match status" value="1"/>
</dbReference>
<dbReference type="InterPro" id="IPR013083">
    <property type="entry name" value="Znf_RING/FYVE/PHD"/>
</dbReference>
<dbReference type="VEuPathDB" id="VectorBase:RSAN_052323"/>
<keyword evidence="7" id="KW-1185">Reference proteome</keyword>
<dbReference type="SUPFAM" id="SSF57850">
    <property type="entry name" value="RING/U-box"/>
    <property type="match status" value="1"/>
</dbReference>
<evidence type="ECO:0000313" key="6">
    <source>
        <dbReference type="EMBL" id="KAH7976497.1"/>
    </source>
</evidence>
<accession>A0A9D4T5R0</accession>
<dbReference type="Proteomes" id="UP000821837">
    <property type="component" value="Chromosome 10"/>
</dbReference>
<dbReference type="EMBL" id="JABSTV010001246">
    <property type="protein sequence ID" value="KAH7976497.1"/>
    <property type="molecule type" value="Genomic_DNA"/>
</dbReference>
<evidence type="ECO:0000259" key="5">
    <source>
        <dbReference type="PROSITE" id="PS50089"/>
    </source>
</evidence>
<name>A0A9D4T5R0_RHISA</name>
<reference evidence="6" key="2">
    <citation type="submission" date="2021-09" db="EMBL/GenBank/DDBJ databases">
        <authorList>
            <person name="Jia N."/>
            <person name="Wang J."/>
            <person name="Shi W."/>
            <person name="Du L."/>
            <person name="Sun Y."/>
            <person name="Zhan W."/>
            <person name="Jiang J."/>
            <person name="Wang Q."/>
            <person name="Zhang B."/>
            <person name="Ji P."/>
            <person name="Sakyi L.B."/>
            <person name="Cui X."/>
            <person name="Yuan T."/>
            <person name="Jiang B."/>
            <person name="Yang W."/>
            <person name="Lam T.T.-Y."/>
            <person name="Chang Q."/>
            <person name="Ding S."/>
            <person name="Wang X."/>
            <person name="Zhu J."/>
            <person name="Ruan X."/>
            <person name="Zhao L."/>
            <person name="Wei J."/>
            <person name="Que T."/>
            <person name="Du C."/>
            <person name="Cheng J."/>
            <person name="Dai P."/>
            <person name="Han X."/>
            <person name="Huang E."/>
            <person name="Gao Y."/>
            <person name="Liu J."/>
            <person name="Shao H."/>
            <person name="Ye R."/>
            <person name="Li L."/>
            <person name="Wei W."/>
            <person name="Wang X."/>
            <person name="Wang C."/>
            <person name="Huo Q."/>
            <person name="Li W."/>
            <person name="Guo W."/>
            <person name="Chen H."/>
            <person name="Chen S."/>
            <person name="Zhou L."/>
            <person name="Zhou L."/>
            <person name="Ni X."/>
            <person name="Tian J."/>
            <person name="Zhou Y."/>
            <person name="Sheng Y."/>
            <person name="Liu T."/>
            <person name="Pan Y."/>
            <person name="Xia L."/>
            <person name="Li J."/>
            <person name="Zhao F."/>
            <person name="Cao W."/>
        </authorList>
    </citation>
    <scope>NUCLEOTIDE SEQUENCE</scope>
    <source>
        <strain evidence="6">Rsan-2018</strain>
        <tissue evidence="6">Larvae</tissue>
    </source>
</reference>
<feature type="region of interest" description="Disordered" evidence="4">
    <location>
        <begin position="302"/>
        <end position="334"/>
    </location>
</feature>
<evidence type="ECO:0000313" key="7">
    <source>
        <dbReference type="Proteomes" id="UP000821837"/>
    </source>
</evidence>
<proteinExistence type="predicted"/>
<comment type="caution">
    <text evidence="6">The sequence shown here is derived from an EMBL/GenBank/DDBJ whole genome shotgun (WGS) entry which is preliminary data.</text>
</comment>
<evidence type="ECO:0000256" key="3">
    <source>
        <dbReference type="PROSITE-ProRule" id="PRU00175"/>
    </source>
</evidence>
<evidence type="ECO:0000256" key="4">
    <source>
        <dbReference type="SAM" id="MobiDB-lite"/>
    </source>
</evidence>
<feature type="compositionally biased region" description="Polar residues" evidence="4">
    <location>
        <begin position="311"/>
        <end position="321"/>
    </location>
</feature>
<reference evidence="6" key="1">
    <citation type="journal article" date="2020" name="Cell">
        <title>Large-Scale Comparative Analyses of Tick Genomes Elucidate Their Genetic Diversity and Vector Capacities.</title>
        <authorList>
            <consortium name="Tick Genome and Microbiome Consortium (TIGMIC)"/>
            <person name="Jia N."/>
            <person name="Wang J."/>
            <person name="Shi W."/>
            <person name="Du L."/>
            <person name="Sun Y."/>
            <person name="Zhan W."/>
            <person name="Jiang J.F."/>
            <person name="Wang Q."/>
            <person name="Zhang B."/>
            <person name="Ji P."/>
            <person name="Bell-Sakyi L."/>
            <person name="Cui X.M."/>
            <person name="Yuan T.T."/>
            <person name="Jiang B.G."/>
            <person name="Yang W.F."/>
            <person name="Lam T.T."/>
            <person name="Chang Q.C."/>
            <person name="Ding S.J."/>
            <person name="Wang X.J."/>
            <person name="Zhu J.G."/>
            <person name="Ruan X.D."/>
            <person name="Zhao L."/>
            <person name="Wei J.T."/>
            <person name="Ye R.Z."/>
            <person name="Que T.C."/>
            <person name="Du C.H."/>
            <person name="Zhou Y.H."/>
            <person name="Cheng J.X."/>
            <person name="Dai P.F."/>
            <person name="Guo W.B."/>
            <person name="Han X.H."/>
            <person name="Huang E.J."/>
            <person name="Li L.F."/>
            <person name="Wei W."/>
            <person name="Gao Y.C."/>
            <person name="Liu J.Z."/>
            <person name="Shao H.Z."/>
            <person name="Wang X."/>
            <person name="Wang C.C."/>
            <person name="Yang T.C."/>
            <person name="Huo Q.B."/>
            <person name="Li W."/>
            <person name="Chen H.Y."/>
            <person name="Chen S.E."/>
            <person name="Zhou L.G."/>
            <person name="Ni X.B."/>
            <person name="Tian J.H."/>
            <person name="Sheng Y."/>
            <person name="Liu T."/>
            <person name="Pan Y.S."/>
            <person name="Xia L.Y."/>
            <person name="Li J."/>
            <person name="Zhao F."/>
            <person name="Cao W.C."/>
        </authorList>
    </citation>
    <scope>NUCLEOTIDE SEQUENCE</scope>
    <source>
        <strain evidence="6">Rsan-2018</strain>
    </source>
</reference>
<keyword evidence="1 3" id="KW-0863">Zinc-finger</keyword>
<dbReference type="Gene3D" id="3.30.40.10">
    <property type="entry name" value="Zinc/RING finger domain, C3HC4 (zinc finger)"/>
    <property type="match status" value="1"/>
</dbReference>
<dbReference type="AlphaFoldDB" id="A0A9D4T5R0"/>
<organism evidence="6 7">
    <name type="scientific">Rhipicephalus sanguineus</name>
    <name type="common">Brown dog tick</name>
    <name type="synonym">Ixodes sanguineus</name>
    <dbReference type="NCBI Taxonomy" id="34632"/>
    <lineage>
        <taxon>Eukaryota</taxon>
        <taxon>Metazoa</taxon>
        <taxon>Ecdysozoa</taxon>
        <taxon>Arthropoda</taxon>
        <taxon>Chelicerata</taxon>
        <taxon>Arachnida</taxon>
        <taxon>Acari</taxon>
        <taxon>Parasitiformes</taxon>
        <taxon>Ixodida</taxon>
        <taxon>Ixodoidea</taxon>
        <taxon>Ixodidae</taxon>
        <taxon>Rhipicephalinae</taxon>
        <taxon>Rhipicephalus</taxon>
        <taxon>Rhipicephalus</taxon>
    </lineage>
</organism>
<keyword evidence="2" id="KW-0862">Zinc</keyword>
<evidence type="ECO:0000256" key="1">
    <source>
        <dbReference type="ARBA" id="ARBA00022771"/>
    </source>
</evidence>
<gene>
    <name evidence="6" type="ORF">HPB52_014720</name>
</gene>
<protein>
    <recommendedName>
        <fullName evidence="5">RING-type domain-containing protein</fullName>
    </recommendedName>
</protein>
<evidence type="ECO:0000256" key="2">
    <source>
        <dbReference type="ARBA" id="ARBA00022833"/>
    </source>
</evidence>